<name>A0A432VXI9_9GAMM</name>
<organism evidence="2 3">
    <name type="scientific">Aliidiomarina haloalkalitolerans</name>
    <dbReference type="NCBI Taxonomy" id="859059"/>
    <lineage>
        <taxon>Bacteria</taxon>
        <taxon>Pseudomonadati</taxon>
        <taxon>Pseudomonadota</taxon>
        <taxon>Gammaproteobacteria</taxon>
        <taxon>Alteromonadales</taxon>
        <taxon>Idiomarinaceae</taxon>
        <taxon>Aliidiomarina</taxon>
    </lineage>
</organism>
<protein>
    <recommendedName>
        <fullName evidence="4">ABC-type transport auxiliary lipoprotein component domain-containing protein</fullName>
    </recommendedName>
</protein>
<dbReference type="Proteomes" id="UP000288212">
    <property type="component" value="Unassembled WGS sequence"/>
</dbReference>
<comment type="caution">
    <text evidence="2">The sequence shown here is derived from an EMBL/GenBank/DDBJ whole genome shotgun (WGS) entry which is preliminary data.</text>
</comment>
<sequence>MRRLLAVCFSGLLLAGCATSPQMPETVQINLPLRLSSPTQHLPLIQLQVQDQRGQSHVLRVEHNQDHAEFATTNVPLATLISEELAKHWRISSQSPLQLTLYIEDALIRVQHVNQEYQTSQTIRLRLQGQHRNHTITRRYQTVITGAPLRTADYERWQRSFNQGLTDTIQQLLDDPELQQWLRQQSQ</sequence>
<gene>
    <name evidence="2" type="ORF">CWE06_00060</name>
</gene>
<evidence type="ECO:0000313" key="3">
    <source>
        <dbReference type="Proteomes" id="UP000288212"/>
    </source>
</evidence>
<evidence type="ECO:0008006" key="4">
    <source>
        <dbReference type="Google" id="ProtNLM"/>
    </source>
</evidence>
<dbReference type="AlphaFoldDB" id="A0A432VXI9"/>
<evidence type="ECO:0000313" key="2">
    <source>
        <dbReference type="EMBL" id="RUO21308.1"/>
    </source>
</evidence>
<dbReference type="Pfam" id="PF03923">
    <property type="entry name" value="Lipoprotein_16"/>
    <property type="match status" value="1"/>
</dbReference>
<dbReference type="OrthoDB" id="6398748at2"/>
<reference evidence="2 3" key="1">
    <citation type="journal article" date="2011" name="Front. Microbiol.">
        <title>Genomic signatures of strain selection and enhancement in Bacillus atrophaeus var. globigii, a historical biowarfare simulant.</title>
        <authorList>
            <person name="Gibbons H.S."/>
            <person name="Broomall S.M."/>
            <person name="McNew L.A."/>
            <person name="Daligault H."/>
            <person name="Chapman C."/>
            <person name="Bruce D."/>
            <person name="Karavis M."/>
            <person name="Krepps M."/>
            <person name="McGregor P.A."/>
            <person name="Hong C."/>
            <person name="Park K.H."/>
            <person name="Akmal A."/>
            <person name="Feldman A."/>
            <person name="Lin J.S."/>
            <person name="Chang W.E."/>
            <person name="Higgs B.W."/>
            <person name="Demirev P."/>
            <person name="Lindquist J."/>
            <person name="Liem A."/>
            <person name="Fochler E."/>
            <person name="Read T.D."/>
            <person name="Tapia R."/>
            <person name="Johnson S."/>
            <person name="Bishop-Lilly K.A."/>
            <person name="Detter C."/>
            <person name="Han C."/>
            <person name="Sozhamannan S."/>
            <person name="Rosenzweig C.N."/>
            <person name="Skowronski E.W."/>
        </authorList>
    </citation>
    <scope>NUCLEOTIDE SEQUENCE [LARGE SCALE GENOMIC DNA]</scope>
    <source>
        <strain evidence="2 3">AK5</strain>
    </source>
</reference>
<dbReference type="RefSeq" id="WP_126790284.1">
    <property type="nucleotide sequence ID" value="NZ_PIPI01000001.1"/>
</dbReference>
<keyword evidence="3" id="KW-1185">Reference proteome</keyword>
<accession>A0A432VXI9</accession>
<evidence type="ECO:0000256" key="1">
    <source>
        <dbReference type="SAM" id="SignalP"/>
    </source>
</evidence>
<dbReference type="EMBL" id="PIPI01000001">
    <property type="protein sequence ID" value="RUO21308.1"/>
    <property type="molecule type" value="Genomic_DNA"/>
</dbReference>
<dbReference type="PROSITE" id="PS51257">
    <property type="entry name" value="PROKAR_LIPOPROTEIN"/>
    <property type="match status" value="1"/>
</dbReference>
<feature type="chain" id="PRO_5019448406" description="ABC-type transport auxiliary lipoprotein component domain-containing protein" evidence="1">
    <location>
        <begin position="21"/>
        <end position="187"/>
    </location>
</feature>
<dbReference type="InterPro" id="IPR005619">
    <property type="entry name" value="Uncharacterised_YajG"/>
</dbReference>
<keyword evidence="1" id="KW-0732">Signal</keyword>
<feature type="signal peptide" evidence="1">
    <location>
        <begin position="1"/>
        <end position="20"/>
    </location>
</feature>
<proteinExistence type="predicted"/>